<dbReference type="PANTHER" id="PTHR34821">
    <property type="entry name" value="INNER MEMBRANE PROTEIN YDCZ"/>
    <property type="match status" value="1"/>
</dbReference>
<dbReference type="EMBL" id="LILC01000016">
    <property type="protein sequence ID" value="KOO44356.1"/>
    <property type="molecule type" value="Genomic_DNA"/>
</dbReference>
<evidence type="ECO:0000256" key="1">
    <source>
        <dbReference type="SAM" id="Phobius"/>
    </source>
</evidence>
<protein>
    <recommendedName>
        <fullName evidence="4">DMT family transporter</fullName>
    </recommendedName>
</protein>
<keyword evidence="1" id="KW-0812">Transmembrane</keyword>
<gene>
    <name evidence="2" type="ORF">AMD01_13265</name>
</gene>
<keyword evidence="1" id="KW-0472">Membrane</keyword>
<comment type="caution">
    <text evidence="2">The sequence shown here is derived from an EMBL/GenBank/DDBJ whole genome shotgun (WGS) entry which is preliminary data.</text>
</comment>
<dbReference type="GO" id="GO:0005886">
    <property type="term" value="C:plasma membrane"/>
    <property type="evidence" value="ECO:0007669"/>
    <property type="project" value="TreeGrafter"/>
</dbReference>
<keyword evidence="3" id="KW-1185">Reference proteome</keyword>
<evidence type="ECO:0000313" key="3">
    <source>
        <dbReference type="Proteomes" id="UP000037558"/>
    </source>
</evidence>
<name>A0A0M0KZW3_9BACI</name>
<feature type="transmembrane region" description="Helical" evidence="1">
    <location>
        <begin position="80"/>
        <end position="100"/>
    </location>
</feature>
<accession>A0A0M0KZW3</accession>
<dbReference type="Proteomes" id="UP000037558">
    <property type="component" value="Unassembled WGS sequence"/>
</dbReference>
<evidence type="ECO:0008006" key="4">
    <source>
        <dbReference type="Google" id="ProtNLM"/>
    </source>
</evidence>
<dbReference type="OrthoDB" id="7864805at2"/>
<feature type="transmembrane region" description="Helical" evidence="1">
    <location>
        <begin position="24"/>
        <end position="42"/>
    </location>
</feature>
<keyword evidence="1" id="KW-1133">Transmembrane helix</keyword>
<dbReference type="PATRIC" id="fig|284581.3.peg.4777"/>
<dbReference type="STRING" id="284581.AMD01_13265"/>
<organism evidence="2 3">
    <name type="scientific">Priestia koreensis</name>
    <dbReference type="NCBI Taxonomy" id="284581"/>
    <lineage>
        <taxon>Bacteria</taxon>
        <taxon>Bacillati</taxon>
        <taxon>Bacillota</taxon>
        <taxon>Bacilli</taxon>
        <taxon>Bacillales</taxon>
        <taxon>Bacillaceae</taxon>
        <taxon>Priestia</taxon>
    </lineage>
</organism>
<sequence>MLLSTEGAIYGELGKIIGKFESSFYNFFVGSIILFLIIMFFGKGELSQTFKVPRWYLLGGIFGVGYLSILVFGIPKVGVGISMIAVVVGQMIASILIEHFGWMGSKKRKITPKRGLAILFMLVALFFIY</sequence>
<evidence type="ECO:0000313" key="2">
    <source>
        <dbReference type="EMBL" id="KOO44356.1"/>
    </source>
</evidence>
<reference evidence="3" key="1">
    <citation type="submission" date="2015-08" db="EMBL/GenBank/DDBJ databases">
        <title>Fjat-14210 dsm16467.</title>
        <authorList>
            <person name="Liu B."/>
            <person name="Wang J."/>
            <person name="Zhu Y."/>
            <person name="Liu G."/>
            <person name="Chen Q."/>
            <person name="Chen Z."/>
            <person name="Lan J."/>
            <person name="Che J."/>
            <person name="Ge C."/>
            <person name="Shi H."/>
            <person name="Pan Z."/>
            <person name="Liu X."/>
        </authorList>
    </citation>
    <scope>NUCLEOTIDE SEQUENCE [LARGE SCALE GENOMIC DNA]</scope>
    <source>
        <strain evidence="3">DSM 16467</strain>
    </source>
</reference>
<proteinExistence type="predicted"/>
<dbReference type="AlphaFoldDB" id="A0A0M0KZW3"/>
<dbReference type="InterPro" id="IPR006750">
    <property type="entry name" value="YdcZ"/>
</dbReference>
<dbReference type="Pfam" id="PF04657">
    <property type="entry name" value="DMT_YdcZ"/>
    <property type="match status" value="1"/>
</dbReference>
<dbReference type="PANTHER" id="PTHR34821:SF2">
    <property type="entry name" value="INNER MEMBRANE PROTEIN YDCZ"/>
    <property type="match status" value="1"/>
</dbReference>
<feature type="transmembrane region" description="Helical" evidence="1">
    <location>
        <begin position="54"/>
        <end position="74"/>
    </location>
</feature>
<feature type="transmembrane region" description="Helical" evidence="1">
    <location>
        <begin position="112"/>
        <end position="128"/>
    </location>
</feature>